<dbReference type="OrthoDB" id="531635at2759"/>
<gene>
    <name evidence="1" type="ORF">HYH02_011170</name>
</gene>
<dbReference type="Proteomes" id="UP000613740">
    <property type="component" value="Unassembled WGS sequence"/>
</dbReference>
<reference evidence="1" key="1">
    <citation type="journal article" date="2020" name="bioRxiv">
        <title>Comparative genomics of Chlamydomonas.</title>
        <authorList>
            <person name="Craig R.J."/>
            <person name="Hasan A.R."/>
            <person name="Ness R.W."/>
            <person name="Keightley P.D."/>
        </authorList>
    </citation>
    <scope>NUCLEOTIDE SEQUENCE</scope>
    <source>
        <strain evidence="1">CCAP 11/173</strain>
    </source>
</reference>
<dbReference type="AlphaFoldDB" id="A0A835T218"/>
<evidence type="ECO:0000313" key="2">
    <source>
        <dbReference type="Proteomes" id="UP000613740"/>
    </source>
</evidence>
<evidence type="ECO:0008006" key="3">
    <source>
        <dbReference type="Google" id="ProtNLM"/>
    </source>
</evidence>
<accession>A0A835T218</accession>
<name>A0A835T218_9CHLO</name>
<sequence>MPHQKKTYLRAFVWVDYAGDLNLRAYGHLRLPVDQYAWAPRLQLEPPDPAAPAVNGTAEPPVDALRFMGGHFLRPYAFRFELPGGMETAACFKLLELSYPGHKAPFCVPLEGTAATLDAAARGGDSADDGDAATITPVCDQLAPPGQYTDTRPALWAAIGPPRHAKSTREWSRYYSQIAVRTVHYLAYHVAMGMSGLLLYTDAVQRHYLRKQLVLQPYLRAGHLRLVEWDLPERNHPDDGRGRPLGYNYDQALFASHALLGLSGCGANLALMISDFDEYLFSFQPGTRWPAPYGGCMPATAPKPAPPHTPVAIHTLQRVELLSSRVPPALEPRVWAVVPVSVRRAFAADTGDPAAGLHPLAVYNRRGPKPMTHNRHNKPIVFPAAEVVSFFVHEGAPLHGVSALVDKDCLILLHVSNYWIARSDTGIYRRLNVTDFVEFKHWMFDSAARGAGGGISYLT</sequence>
<keyword evidence="2" id="KW-1185">Reference proteome</keyword>
<organism evidence="1 2">
    <name type="scientific">Chlamydomonas schloesseri</name>
    <dbReference type="NCBI Taxonomy" id="2026947"/>
    <lineage>
        <taxon>Eukaryota</taxon>
        <taxon>Viridiplantae</taxon>
        <taxon>Chlorophyta</taxon>
        <taxon>core chlorophytes</taxon>
        <taxon>Chlorophyceae</taxon>
        <taxon>CS clade</taxon>
        <taxon>Chlamydomonadales</taxon>
        <taxon>Chlamydomonadaceae</taxon>
        <taxon>Chlamydomonas</taxon>
    </lineage>
</organism>
<evidence type="ECO:0000313" key="1">
    <source>
        <dbReference type="EMBL" id="KAG2437527.1"/>
    </source>
</evidence>
<dbReference type="EMBL" id="JAEHOD010000046">
    <property type="protein sequence ID" value="KAG2437527.1"/>
    <property type="molecule type" value="Genomic_DNA"/>
</dbReference>
<protein>
    <recommendedName>
        <fullName evidence="3">Glycosyltransferase family 92 protein</fullName>
    </recommendedName>
</protein>
<proteinExistence type="predicted"/>
<comment type="caution">
    <text evidence="1">The sequence shown here is derived from an EMBL/GenBank/DDBJ whole genome shotgun (WGS) entry which is preliminary data.</text>
</comment>